<dbReference type="EMBL" id="FNPH01000007">
    <property type="protein sequence ID" value="SDZ22283.1"/>
    <property type="molecule type" value="Genomic_DNA"/>
</dbReference>
<proteinExistence type="predicted"/>
<dbReference type="Proteomes" id="UP000242415">
    <property type="component" value="Unassembled WGS sequence"/>
</dbReference>
<evidence type="ECO:0000313" key="1">
    <source>
        <dbReference type="EMBL" id="SDZ22283.1"/>
    </source>
</evidence>
<dbReference type="InterPro" id="IPR036614">
    <property type="entry name" value="RusA-like_sf"/>
</dbReference>
<dbReference type="GO" id="GO:0006281">
    <property type="term" value="P:DNA repair"/>
    <property type="evidence" value="ECO:0007669"/>
    <property type="project" value="InterPro"/>
</dbReference>
<dbReference type="GO" id="GO:0006310">
    <property type="term" value="P:DNA recombination"/>
    <property type="evidence" value="ECO:0007669"/>
    <property type="project" value="InterPro"/>
</dbReference>
<accession>A0A1H3R9V6</accession>
<sequence>MPQIGTRTLSFEVAGLPPLKNEGLSMLAAGHRQAGRVRALLQAACTAAQRSGWTPLAEPVSLDVVLRCPPGHPSGDASNFLGGIGDVLQDKRRARDRSLAHLGVLVDVALYTDDRQIRQISYREEAADEPSYLVRIAALSDSE</sequence>
<reference evidence="2" key="1">
    <citation type="submission" date="2016-10" db="EMBL/GenBank/DDBJ databases">
        <authorList>
            <person name="Varghese N."/>
            <person name="Submissions S."/>
        </authorList>
    </citation>
    <scope>NUCLEOTIDE SEQUENCE [LARGE SCALE GENOMIC DNA]</scope>
    <source>
        <strain evidence="2">DSM 45245</strain>
    </source>
</reference>
<name>A0A1H3R9V6_9ACTN</name>
<dbReference type="OrthoDB" id="3386565at2"/>
<dbReference type="GO" id="GO:0000287">
    <property type="term" value="F:magnesium ion binding"/>
    <property type="evidence" value="ECO:0007669"/>
    <property type="project" value="InterPro"/>
</dbReference>
<keyword evidence="2" id="KW-1185">Reference proteome</keyword>
<protein>
    <submittedName>
        <fullName evidence="1">Uncharacterized protein</fullName>
    </submittedName>
</protein>
<organism evidence="1 2">
    <name type="scientific">Micromonospora pattaloongensis</name>
    <dbReference type="NCBI Taxonomy" id="405436"/>
    <lineage>
        <taxon>Bacteria</taxon>
        <taxon>Bacillati</taxon>
        <taxon>Actinomycetota</taxon>
        <taxon>Actinomycetes</taxon>
        <taxon>Micromonosporales</taxon>
        <taxon>Micromonosporaceae</taxon>
        <taxon>Micromonospora</taxon>
    </lineage>
</organism>
<dbReference type="STRING" id="405436.SAMN05444365_107159"/>
<dbReference type="RefSeq" id="WP_091559301.1">
    <property type="nucleotide sequence ID" value="NZ_FNPH01000007.1"/>
</dbReference>
<dbReference type="Gene3D" id="3.30.1330.70">
    <property type="entry name" value="Holliday junction resolvase RusA"/>
    <property type="match status" value="1"/>
</dbReference>
<gene>
    <name evidence="1" type="ORF">SAMN05444365_107159</name>
</gene>
<evidence type="ECO:0000313" key="2">
    <source>
        <dbReference type="Proteomes" id="UP000242415"/>
    </source>
</evidence>
<dbReference type="AlphaFoldDB" id="A0A1H3R9V6"/>